<dbReference type="GO" id="GO:0031120">
    <property type="term" value="P:snRNA pseudouridine synthesis"/>
    <property type="evidence" value="ECO:0007669"/>
    <property type="project" value="TreeGrafter"/>
</dbReference>
<protein>
    <submittedName>
        <fullName evidence="2">tRNA pseudouridine synthase B</fullName>
    </submittedName>
</protein>
<dbReference type="InterPro" id="IPR020103">
    <property type="entry name" value="PsdUridine_synth_cat_dom_sf"/>
</dbReference>
<dbReference type="EMBL" id="AP018930">
    <property type="protein sequence ID" value="BBG26937.1"/>
    <property type="molecule type" value="Genomic_DNA"/>
</dbReference>
<sequence length="84" mass="9622">MKPYNFIQSIDSFCSYNNPWTFKVEPQIDESHGSYPDKREMNLLIRNGIINVDKPPGPTSHEVAFWLKGMLSLDRVGHGGTLER</sequence>
<dbReference type="SMART" id="SM01136">
    <property type="entry name" value="DKCLD"/>
    <property type="match status" value="1"/>
</dbReference>
<dbReference type="GeneID" id="41717802"/>
<gene>
    <name evidence="2" type="ORF">IC006_1487</name>
    <name evidence="3" type="ORF">IC007_1464</name>
</gene>
<dbReference type="Proteomes" id="UP000322983">
    <property type="component" value="Chromosome"/>
</dbReference>
<dbReference type="InterPro" id="IPR012960">
    <property type="entry name" value="Dyskerin-like"/>
</dbReference>
<dbReference type="PANTHER" id="PTHR23127">
    <property type="entry name" value="CENTROMERE/MICROTUBULE BINDING PROTEIN CBF5"/>
    <property type="match status" value="1"/>
</dbReference>
<organism evidence="2 4">
    <name type="scientific">Sulfuracidifex tepidarius</name>
    <dbReference type="NCBI Taxonomy" id="1294262"/>
    <lineage>
        <taxon>Archaea</taxon>
        <taxon>Thermoproteota</taxon>
        <taxon>Thermoprotei</taxon>
        <taxon>Sulfolobales</taxon>
        <taxon>Sulfolobaceae</taxon>
        <taxon>Sulfuracidifex</taxon>
    </lineage>
</organism>
<evidence type="ECO:0000313" key="3">
    <source>
        <dbReference type="EMBL" id="BBG26937.1"/>
    </source>
</evidence>
<accession>A0A510DVY1</accession>
<dbReference type="STRING" id="1294262.GCA_001316085_00561"/>
<dbReference type="Pfam" id="PF08068">
    <property type="entry name" value="DKCLD"/>
    <property type="match status" value="1"/>
</dbReference>
<dbReference type="Proteomes" id="UP000325030">
    <property type="component" value="Chromosome"/>
</dbReference>
<dbReference type="OrthoDB" id="35866at2157"/>
<dbReference type="KEGG" id="step:IC006_1487"/>
<keyword evidence="4" id="KW-1185">Reference proteome</keyword>
<dbReference type="AlphaFoldDB" id="A0A510DVY1"/>
<dbReference type="GO" id="GO:0009982">
    <property type="term" value="F:pseudouridine synthase activity"/>
    <property type="evidence" value="ECO:0007669"/>
    <property type="project" value="InterPro"/>
</dbReference>
<dbReference type="PANTHER" id="PTHR23127:SF0">
    <property type="entry name" value="H_ACA RIBONUCLEOPROTEIN COMPLEX SUBUNIT DKC1"/>
    <property type="match status" value="1"/>
</dbReference>
<dbReference type="EMBL" id="AP018929">
    <property type="protein sequence ID" value="BBG24180.1"/>
    <property type="molecule type" value="Genomic_DNA"/>
</dbReference>
<reference evidence="5" key="1">
    <citation type="submission" date="2018-09" db="EMBL/GenBank/DDBJ databases">
        <title>Complete Genome Sequencing of Sulfolobus sp. JCM 16834.</title>
        <authorList>
            <person name="Kato S."/>
            <person name="Itoh T."/>
            <person name="Ohkuma M."/>
        </authorList>
    </citation>
    <scope>NUCLEOTIDE SEQUENCE [LARGE SCALE GENOMIC DNA]</scope>
    <source>
        <strain evidence="5">IC-007</strain>
    </source>
</reference>
<dbReference type="RefSeq" id="WP_149528529.1">
    <property type="nucleotide sequence ID" value="NZ_AP018929.1"/>
</dbReference>
<name>A0A510DVY1_9CREN</name>
<dbReference type="InterPro" id="IPR004802">
    <property type="entry name" value="tRNA_PsdUridine_synth_B_fam"/>
</dbReference>
<dbReference type="GO" id="GO:1990481">
    <property type="term" value="P:mRNA pseudouridine synthesis"/>
    <property type="evidence" value="ECO:0007669"/>
    <property type="project" value="TreeGrafter"/>
</dbReference>
<evidence type="ECO:0000313" key="2">
    <source>
        <dbReference type="EMBL" id="BBG24180.1"/>
    </source>
</evidence>
<accession>A0A510E385</accession>
<dbReference type="SUPFAM" id="SSF55120">
    <property type="entry name" value="Pseudouridine synthase"/>
    <property type="match status" value="1"/>
</dbReference>
<dbReference type="GO" id="GO:0003723">
    <property type="term" value="F:RNA binding"/>
    <property type="evidence" value="ECO:0007669"/>
    <property type="project" value="InterPro"/>
</dbReference>
<reference evidence="2 4" key="2">
    <citation type="journal article" date="2020" name="Int. J. Syst. Evol. Microbiol.">
        <title>Sulfuracidifex tepidarius gen. nov., sp. nov. and transfer of Sulfolobus metallicus Huber and Stetter 1992 to the genus Sulfuracidifex as Sulfuracidifex metallicus comb. nov.</title>
        <authorList>
            <person name="Itoh T."/>
            <person name="Miura T."/>
            <person name="Sakai H.D."/>
            <person name="Kato S."/>
            <person name="Ohkuma M."/>
            <person name="Takashina T."/>
        </authorList>
    </citation>
    <scope>NUCLEOTIDE SEQUENCE [LARGE SCALE GENOMIC DNA]</scope>
    <source>
        <strain evidence="2 4">IC-006</strain>
        <strain evidence="3">IC-007</strain>
    </source>
</reference>
<evidence type="ECO:0000259" key="1">
    <source>
        <dbReference type="SMART" id="SM01136"/>
    </source>
</evidence>
<evidence type="ECO:0000313" key="4">
    <source>
        <dbReference type="Proteomes" id="UP000322983"/>
    </source>
</evidence>
<feature type="domain" description="Dyskerin-like" evidence="1">
    <location>
        <begin position="16"/>
        <end position="64"/>
    </location>
</feature>
<proteinExistence type="predicted"/>
<evidence type="ECO:0000313" key="5">
    <source>
        <dbReference type="Proteomes" id="UP000325030"/>
    </source>
</evidence>
<dbReference type="GO" id="GO:0000495">
    <property type="term" value="P:box H/ACA sno(s)RNA 3'-end processing"/>
    <property type="evidence" value="ECO:0007669"/>
    <property type="project" value="TreeGrafter"/>
</dbReference>
<dbReference type="GO" id="GO:0031118">
    <property type="term" value="P:rRNA pseudouridine synthesis"/>
    <property type="evidence" value="ECO:0007669"/>
    <property type="project" value="TreeGrafter"/>
</dbReference>
<dbReference type="Gene3D" id="3.30.2350.10">
    <property type="entry name" value="Pseudouridine synthase"/>
    <property type="match status" value="1"/>
</dbReference>